<dbReference type="AlphaFoldDB" id="A0A0D5ZK27"/>
<proteinExistence type="predicted"/>
<gene>
    <name evidence="1" type="ORF">VO56_01890</name>
</gene>
<accession>A0A0D5ZK27</accession>
<dbReference type="PATRIC" id="fig|29556.3.peg.382"/>
<sequence>MRLEKKHFTAEKEIWIKIQNDVYNNLVAQGKEINQKIILDHSKEYASRIWIDKQWTLLNNEAKGQKIYFRPVISNIVANVEEFSYDLSWYVIDDLNFIKMDLTPSELKYDFENNFSEVSKAFIEHTFKNYKFRVDKDTNVSVGDVIEVEITSVKTKKSSKTMLEVNENSENPIIRWAIGKNKGAEDILKDNNSDLKIKILNITEFVTKELNEETLPLLNKYGIYSLKEAEEQILNVIRTENLNAVMFAYGKKLLDLIMQKNKDVSFPMELLEFEASSSRYDNLRENKDALYKKINIDLWNYFWDMFIRIKCNFDISKQEVEETIQFAHRFWAKLENQNKLNITAIHNVLICQKLGLFYLKKVDPNFYKKNKKLFYFDNYK</sequence>
<organism evidence="2">
    <name type="scientific">Mycoplasmopsis gallinacea</name>
    <dbReference type="NCBI Taxonomy" id="29556"/>
    <lineage>
        <taxon>Bacteria</taxon>
        <taxon>Bacillati</taxon>
        <taxon>Mycoplasmatota</taxon>
        <taxon>Mycoplasmoidales</taxon>
        <taxon>Metamycoplasmataceae</taxon>
        <taxon>Mycoplasmopsis</taxon>
    </lineage>
</organism>
<evidence type="ECO:0000313" key="2">
    <source>
        <dbReference type="Proteomes" id="UP000032722"/>
    </source>
</evidence>
<dbReference type="NCBIfam" id="NF045969">
    <property type="entry name" value="trig_like_plasma"/>
    <property type="match status" value="1"/>
</dbReference>
<evidence type="ECO:0000313" key="1">
    <source>
        <dbReference type="EMBL" id="AKA49995.1"/>
    </source>
</evidence>
<protein>
    <submittedName>
        <fullName evidence="1">Uncharacterized protein</fullName>
    </submittedName>
</protein>
<dbReference type="KEGG" id="mgb:VO56_01890"/>
<dbReference type="HOGENOM" id="CLU_727267_0_0_14"/>
<dbReference type="EMBL" id="CP011021">
    <property type="protein sequence ID" value="AKA49995.1"/>
    <property type="molecule type" value="Genomic_DNA"/>
</dbReference>
<dbReference type="Proteomes" id="UP000032722">
    <property type="component" value="Chromosome"/>
</dbReference>
<reference evidence="1 2" key="1">
    <citation type="journal article" date="2015" name="Genome Announc.">
        <title>Complete Genome Sequence of Mycoplasma meleagridis, a Possible Emerging Pathogen in Chickens.</title>
        <authorList>
            <person name="Abolnik C."/>
        </authorList>
    </citation>
    <scope>NUCLEOTIDE SEQUENCE [LARGE SCALE GENOMIC DNA]</scope>
    <source>
        <strain evidence="1 2">B2096 8B</strain>
    </source>
</reference>
<name>A0A0D5ZK27_9BACT</name>